<dbReference type="OrthoDB" id="1975132at2759"/>
<dbReference type="InterPro" id="IPR006594">
    <property type="entry name" value="LisH"/>
</dbReference>
<comment type="caution">
    <text evidence="3">The sequence shown here is derived from an EMBL/GenBank/DDBJ whole genome shotgun (WGS) entry which is preliminary data.</text>
</comment>
<reference evidence="3" key="1">
    <citation type="submission" date="2021-08" db="EMBL/GenBank/DDBJ databases">
        <title>WGS assembly of Ceratopteris richardii.</title>
        <authorList>
            <person name="Marchant D.B."/>
            <person name="Chen G."/>
            <person name="Jenkins J."/>
            <person name="Shu S."/>
            <person name="Leebens-Mack J."/>
            <person name="Grimwood J."/>
            <person name="Schmutz J."/>
            <person name="Soltis P."/>
            <person name="Soltis D."/>
            <person name="Chen Z.-H."/>
        </authorList>
    </citation>
    <scope>NUCLEOTIDE SEQUENCE</scope>
    <source>
        <strain evidence="3">Whitten #5841</strain>
        <tissue evidence="3">Leaf</tissue>
    </source>
</reference>
<dbReference type="AlphaFoldDB" id="A0A8T2R3W2"/>
<proteinExistence type="predicted"/>
<evidence type="ECO:0000313" key="4">
    <source>
        <dbReference type="Proteomes" id="UP000825935"/>
    </source>
</evidence>
<organism evidence="3 4">
    <name type="scientific">Ceratopteris richardii</name>
    <name type="common">Triangle waterfern</name>
    <dbReference type="NCBI Taxonomy" id="49495"/>
    <lineage>
        <taxon>Eukaryota</taxon>
        <taxon>Viridiplantae</taxon>
        <taxon>Streptophyta</taxon>
        <taxon>Embryophyta</taxon>
        <taxon>Tracheophyta</taxon>
        <taxon>Polypodiopsida</taxon>
        <taxon>Polypodiidae</taxon>
        <taxon>Polypodiales</taxon>
        <taxon>Pteridineae</taxon>
        <taxon>Pteridaceae</taxon>
        <taxon>Parkerioideae</taxon>
        <taxon>Ceratopteris</taxon>
    </lineage>
</organism>
<keyword evidence="1" id="KW-0175">Coiled coil</keyword>
<feature type="compositionally biased region" description="Basic and acidic residues" evidence="2">
    <location>
        <begin position="465"/>
        <end position="479"/>
    </location>
</feature>
<evidence type="ECO:0008006" key="5">
    <source>
        <dbReference type="Google" id="ProtNLM"/>
    </source>
</evidence>
<evidence type="ECO:0000313" key="3">
    <source>
        <dbReference type="EMBL" id="KAH7290411.1"/>
    </source>
</evidence>
<accession>A0A8T2R3W2</accession>
<feature type="compositionally biased region" description="Basic and acidic residues" evidence="2">
    <location>
        <begin position="181"/>
        <end position="190"/>
    </location>
</feature>
<name>A0A8T2R3W2_CERRI</name>
<feature type="region of interest" description="Disordered" evidence="2">
    <location>
        <begin position="462"/>
        <end position="486"/>
    </location>
</feature>
<evidence type="ECO:0000256" key="2">
    <source>
        <dbReference type="SAM" id="MobiDB-lite"/>
    </source>
</evidence>
<evidence type="ECO:0000256" key="1">
    <source>
        <dbReference type="SAM" id="Coils"/>
    </source>
</evidence>
<feature type="coiled-coil region" evidence="1">
    <location>
        <begin position="50"/>
        <end position="87"/>
    </location>
</feature>
<feature type="region of interest" description="Disordered" evidence="2">
    <location>
        <begin position="174"/>
        <end position="207"/>
    </location>
</feature>
<dbReference type="EMBL" id="CM035435">
    <property type="protein sequence ID" value="KAH7290411.1"/>
    <property type="molecule type" value="Genomic_DNA"/>
</dbReference>
<protein>
    <recommendedName>
        <fullName evidence="5">LisH domain-containing protein</fullName>
    </recommendedName>
</protein>
<sequence length="635" mass="72180">MGGTMGEEYERALEAFLVGRYLKENGLSETLEYFLKETPVKMVPKMPEDMQSLSHILKAFRRDRDELKEKRRRIKQFEEILNLLFKELQDVYNFRSSSNANSSCTPPADQCAGNTLIVKECNSETSDGPHSSSDFNGNDAGIIETFRNRNSEHRSMENSGRMVPVVLPNRARQSNVNSSEGLHDGIHDDSTSNNYGTGSRRSERQPIYSRAQTLEHHYNRIRAYRRLNQRSKYRNLEYPASSSSSLIAYSSLPVSNFELPSVIGHNRQPLTYDAAEELKNSRKIADDKFQHGNVSDCVALQSASCEENANPKKWGVSCITKEHVFRENAAKSCSVRRDIEDLDFDEQHDSSQGKTKLLRRMHSEDKDVTSNFIESEGKKKCLGSDRGSYRRRSGDTCSLQSYTIADPTWTCSFDTASSDVAENSSVGEEHQYLERSSKKYVSYGGDMHYKAFLREKFFKSRRKERPTMRKQEQDQNRQLEDEDSQKSLICKKNTMQLKNGGNLVDPKLLAKETADLLERLIPLVADSDSMESFINNIDSCTPRSSPRDLHDQDSAYSCRMHSEPQKTESLRSEAMDVRPANNHASQHTDEIMEKASVDDDSSVLAELEEAVGQTVDEILRRYVLVSPPLQTLADP</sequence>
<dbReference type="Proteomes" id="UP000825935">
    <property type="component" value="Chromosome 30"/>
</dbReference>
<dbReference type="PROSITE" id="PS50896">
    <property type="entry name" value="LISH"/>
    <property type="match status" value="1"/>
</dbReference>
<gene>
    <name evidence="3" type="ORF">KP509_30G047400</name>
</gene>
<keyword evidence="4" id="KW-1185">Reference proteome</keyword>